<proteinExistence type="predicted"/>
<keyword evidence="3" id="KW-1185">Reference proteome</keyword>
<gene>
    <name evidence="2" type="ORF">HP397_05490</name>
</gene>
<sequence>MLKFLKYEFKRNWRFNILVSITLLILVIISNLLYNTPENDYIFFKILTALSTSVTSFSIMYYYIKNFSKDLYSDTGYLTFSLPISGYTYFWGKVIFYLLFSIALLPMTILTAIMQGQFDDIILLIKKFPSLFTNERLLLGIILLILIIVYVTVILYTSITLIHYLSKSKNTYFLWVLIFVSIMVLSFYALFKINILIYPFNDAEPSISVLLLNVFILSFYNLVFGTLAGYLIDKKLELQ</sequence>
<evidence type="ECO:0000313" key="2">
    <source>
        <dbReference type="EMBL" id="NYV28258.1"/>
    </source>
</evidence>
<evidence type="ECO:0000256" key="1">
    <source>
        <dbReference type="SAM" id="Phobius"/>
    </source>
</evidence>
<dbReference type="Proteomes" id="UP000526184">
    <property type="component" value="Unassembled WGS sequence"/>
</dbReference>
<protein>
    <submittedName>
        <fullName evidence="2">Uncharacterized protein</fullName>
    </submittedName>
</protein>
<dbReference type="AlphaFoldDB" id="A0A7Z0PFD6"/>
<feature type="transmembrane region" description="Helical" evidence="1">
    <location>
        <begin position="41"/>
        <end position="64"/>
    </location>
</feature>
<feature type="transmembrane region" description="Helical" evidence="1">
    <location>
        <begin position="96"/>
        <end position="116"/>
    </location>
</feature>
<dbReference type="EMBL" id="JABMKT010000029">
    <property type="protein sequence ID" value="NYV28258.1"/>
    <property type="molecule type" value="Genomic_DNA"/>
</dbReference>
<feature type="transmembrane region" description="Helical" evidence="1">
    <location>
        <begin position="12"/>
        <end position="35"/>
    </location>
</feature>
<reference evidence="2 3" key="1">
    <citation type="submission" date="2020-05" db="EMBL/GenBank/DDBJ databases">
        <title>Streptobacillus felis strain LHL191014123.</title>
        <authorList>
            <person name="Fawzy A."/>
            <person name="Rau J."/>
            <person name="Risse K."/>
            <person name="Schauerte N."/>
            <person name="Geiger C."/>
            <person name="Blom J."/>
            <person name="Imirzalioglu C."/>
            <person name="Falgenhauer J."/>
            <person name="Bach A."/>
            <person name="Herden C."/>
            <person name="Eisenberg T."/>
        </authorList>
    </citation>
    <scope>NUCLEOTIDE SEQUENCE [LARGE SCALE GENOMIC DNA]</scope>
    <source>
        <strain evidence="2 3">LHL191014123</strain>
    </source>
</reference>
<comment type="caution">
    <text evidence="2">The sequence shown here is derived from an EMBL/GenBank/DDBJ whole genome shotgun (WGS) entry which is preliminary data.</text>
</comment>
<dbReference type="RefSeq" id="WP_180136277.1">
    <property type="nucleotide sequence ID" value="NZ_JABMKT010000029.1"/>
</dbReference>
<name>A0A7Z0PFD6_9FUSO</name>
<keyword evidence="1" id="KW-0472">Membrane</keyword>
<feature type="transmembrane region" description="Helical" evidence="1">
    <location>
        <begin position="172"/>
        <end position="197"/>
    </location>
</feature>
<keyword evidence="1" id="KW-0812">Transmembrane</keyword>
<feature type="transmembrane region" description="Helical" evidence="1">
    <location>
        <begin position="209"/>
        <end position="232"/>
    </location>
</feature>
<keyword evidence="1" id="KW-1133">Transmembrane helix</keyword>
<organism evidence="2 3">
    <name type="scientific">Streptobacillus felis</name>
    <dbReference type="NCBI Taxonomy" id="1384509"/>
    <lineage>
        <taxon>Bacteria</taxon>
        <taxon>Fusobacteriati</taxon>
        <taxon>Fusobacteriota</taxon>
        <taxon>Fusobacteriia</taxon>
        <taxon>Fusobacteriales</taxon>
        <taxon>Leptotrichiaceae</taxon>
        <taxon>Streptobacillus</taxon>
    </lineage>
</organism>
<feature type="transmembrane region" description="Helical" evidence="1">
    <location>
        <begin position="137"/>
        <end position="166"/>
    </location>
</feature>
<accession>A0A7Z0PFD6</accession>
<evidence type="ECO:0000313" key="3">
    <source>
        <dbReference type="Proteomes" id="UP000526184"/>
    </source>
</evidence>